<evidence type="ECO:0000256" key="4">
    <source>
        <dbReference type="ARBA" id="ARBA00022989"/>
    </source>
</evidence>
<comment type="caution">
    <text evidence="8">The sequence shown here is derived from an EMBL/GenBank/DDBJ whole genome shotgun (WGS) entry which is preliminary data.</text>
</comment>
<dbReference type="Proteomes" id="UP000245412">
    <property type="component" value="Unassembled WGS sequence"/>
</dbReference>
<feature type="transmembrane region" description="Helical" evidence="6">
    <location>
        <begin position="261"/>
        <end position="282"/>
    </location>
</feature>
<dbReference type="PANTHER" id="PTHR23528">
    <property type="match status" value="1"/>
</dbReference>
<keyword evidence="5 6" id="KW-0472">Membrane</keyword>
<evidence type="ECO:0000313" key="9">
    <source>
        <dbReference type="Proteomes" id="UP000245412"/>
    </source>
</evidence>
<dbReference type="Pfam" id="PF07690">
    <property type="entry name" value="MFS_1"/>
    <property type="match status" value="1"/>
</dbReference>
<sequence length="423" mass="45884">MKLDYKRTFFIGLAFMSISAFWQMYDSIIPLILQNTFHLKETLTGTIMAADNVLAVFLLPLLGTLSDKVDTRLGKRMPFIIGGTAAAVCSMMLLPLADYKVSFGLFAVALGVTLLSMGLYRSPSVALMPDLTPKPLRSKANAVINLMGAVGGIYSLILISTLVGKGERPSYLPVFAGVAFLMAAAVVLLVITVKEKKVAAEIAEKYPQEDEEYEATGGKLPSDVKKSLIFLLASIFLWFTAYNAVTTAFSRYATTVWKLEGGGFANCLMVATVAAILSYIPIGIVSSHIGRKKSILIGIVMMTACYLGAAFFTVYHPVINIGFALIGVGWAAISVNSLPMVVEMCKGSDIGKYTGLYYTFSMAAQIVTPVLSGFFLQHISYRTLFPYACIFSVLAFFTMSMVKHGDSKPEKKASALENFDVDD</sequence>
<dbReference type="SUPFAM" id="SSF103473">
    <property type="entry name" value="MFS general substrate transporter"/>
    <property type="match status" value="1"/>
</dbReference>
<accession>A0AB73SXE2</accession>
<dbReference type="GO" id="GO:0005886">
    <property type="term" value="C:plasma membrane"/>
    <property type="evidence" value="ECO:0007669"/>
    <property type="project" value="UniProtKB-SubCell"/>
</dbReference>
<dbReference type="InterPro" id="IPR011701">
    <property type="entry name" value="MFS"/>
</dbReference>
<dbReference type="PROSITE" id="PS50850">
    <property type="entry name" value="MFS"/>
    <property type="match status" value="2"/>
</dbReference>
<evidence type="ECO:0000256" key="5">
    <source>
        <dbReference type="ARBA" id="ARBA00023136"/>
    </source>
</evidence>
<evidence type="ECO:0000259" key="7">
    <source>
        <dbReference type="PROSITE" id="PS50850"/>
    </source>
</evidence>
<feature type="transmembrane region" description="Helical" evidence="6">
    <location>
        <begin position="170"/>
        <end position="191"/>
    </location>
</feature>
<feature type="transmembrane region" description="Helical" evidence="6">
    <location>
        <begin position="103"/>
        <end position="121"/>
    </location>
</feature>
<evidence type="ECO:0000313" key="8">
    <source>
        <dbReference type="EMBL" id="PWJ72000.1"/>
    </source>
</evidence>
<feature type="transmembrane region" description="Helical" evidence="6">
    <location>
        <begin position="45"/>
        <end position="65"/>
    </location>
</feature>
<gene>
    <name evidence="8" type="ORF">C7383_12613</name>
</gene>
<dbReference type="PANTHER" id="PTHR23528:SF1">
    <property type="entry name" value="MAJOR FACILITATOR SUPERFAMILY (MFS) PROFILE DOMAIN-CONTAINING PROTEIN"/>
    <property type="match status" value="1"/>
</dbReference>
<feature type="transmembrane region" description="Helical" evidence="6">
    <location>
        <begin position="228"/>
        <end position="249"/>
    </location>
</feature>
<feature type="transmembrane region" description="Helical" evidence="6">
    <location>
        <begin position="354"/>
        <end position="378"/>
    </location>
</feature>
<evidence type="ECO:0000256" key="2">
    <source>
        <dbReference type="ARBA" id="ARBA00022448"/>
    </source>
</evidence>
<keyword evidence="9" id="KW-1185">Reference proteome</keyword>
<dbReference type="RefSeq" id="WP_109748843.1">
    <property type="nucleotide sequence ID" value="NZ_JANKBI010000027.1"/>
</dbReference>
<feature type="transmembrane region" description="Helical" evidence="6">
    <location>
        <begin position="321"/>
        <end position="342"/>
    </location>
</feature>
<keyword evidence="4 6" id="KW-1133">Transmembrane helix</keyword>
<feature type="transmembrane region" description="Helical" evidence="6">
    <location>
        <begin position="7"/>
        <end position="25"/>
    </location>
</feature>
<evidence type="ECO:0000256" key="1">
    <source>
        <dbReference type="ARBA" id="ARBA00004651"/>
    </source>
</evidence>
<keyword evidence="3 6" id="KW-0812">Transmembrane</keyword>
<keyword evidence="2" id="KW-0813">Transport</keyword>
<dbReference type="Gene3D" id="1.20.1250.20">
    <property type="entry name" value="MFS general substrate transporter like domains"/>
    <property type="match status" value="2"/>
</dbReference>
<evidence type="ECO:0000256" key="6">
    <source>
        <dbReference type="SAM" id="Phobius"/>
    </source>
</evidence>
<feature type="domain" description="Major facilitator superfamily (MFS) profile" evidence="7">
    <location>
        <begin position="227"/>
        <end position="423"/>
    </location>
</feature>
<dbReference type="EMBL" id="QGGY01000026">
    <property type="protein sequence ID" value="PWJ72000.1"/>
    <property type="molecule type" value="Genomic_DNA"/>
</dbReference>
<dbReference type="GO" id="GO:0022857">
    <property type="term" value="F:transmembrane transporter activity"/>
    <property type="evidence" value="ECO:0007669"/>
    <property type="project" value="InterPro"/>
</dbReference>
<proteinExistence type="predicted"/>
<reference evidence="8 9" key="1">
    <citation type="submission" date="2018-05" db="EMBL/GenBank/DDBJ databases">
        <authorList>
            <person name="Goeker M."/>
            <person name="Huntemann M."/>
            <person name="Clum A."/>
            <person name="Pillay M."/>
            <person name="Palaniappan K."/>
            <person name="Varghese N."/>
            <person name="Mikhailova N."/>
            <person name="Stamatis D."/>
            <person name="Reddy T."/>
            <person name="Daum C."/>
            <person name="Shapiro N."/>
            <person name="Ivanova N."/>
            <person name="Kyrpides N."/>
            <person name="Woyke T."/>
        </authorList>
    </citation>
    <scope>NUCLEOTIDE SEQUENCE [LARGE SCALE GENOMIC DNA]</scope>
    <source>
        <strain evidence="8 9">DSM 26524</strain>
    </source>
</reference>
<name>A0AB73SXE2_9FIRM</name>
<organism evidence="8 9">
    <name type="scientific">Murimonas intestini</name>
    <dbReference type="NCBI Taxonomy" id="1337051"/>
    <lineage>
        <taxon>Bacteria</taxon>
        <taxon>Bacillati</taxon>
        <taxon>Bacillota</taxon>
        <taxon>Clostridia</taxon>
        <taxon>Lachnospirales</taxon>
        <taxon>Lachnospiraceae</taxon>
        <taxon>Murimonas</taxon>
    </lineage>
</organism>
<feature type="transmembrane region" description="Helical" evidence="6">
    <location>
        <begin position="142"/>
        <end position="164"/>
    </location>
</feature>
<dbReference type="AlphaFoldDB" id="A0AB73SXE2"/>
<dbReference type="InterPro" id="IPR036259">
    <property type="entry name" value="MFS_trans_sf"/>
</dbReference>
<evidence type="ECO:0000256" key="3">
    <source>
        <dbReference type="ARBA" id="ARBA00022692"/>
    </source>
</evidence>
<feature type="transmembrane region" description="Helical" evidence="6">
    <location>
        <begin position="294"/>
        <end position="315"/>
    </location>
</feature>
<feature type="domain" description="Major facilitator superfamily (MFS) profile" evidence="7">
    <location>
        <begin position="1"/>
        <end position="197"/>
    </location>
</feature>
<comment type="subcellular location">
    <subcellularLocation>
        <location evidence="1">Cell membrane</location>
        <topology evidence="1">Multi-pass membrane protein</topology>
    </subcellularLocation>
</comment>
<dbReference type="InterPro" id="IPR020846">
    <property type="entry name" value="MFS_dom"/>
</dbReference>
<feature type="transmembrane region" description="Helical" evidence="6">
    <location>
        <begin position="384"/>
        <end position="402"/>
    </location>
</feature>
<protein>
    <submittedName>
        <fullName evidence="8">Na+/melibiose symporter-like transporter</fullName>
    </submittedName>
</protein>